<gene>
    <name evidence="1" type="ORF">SAMN05421737_102161</name>
</gene>
<evidence type="ECO:0000313" key="2">
    <source>
        <dbReference type="Proteomes" id="UP000242662"/>
    </source>
</evidence>
<proteinExistence type="predicted"/>
<keyword evidence="2" id="KW-1185">Reference proteome</keyword>
<organism evidence="1 2">
    <name type="scientific">Shouchella lonarensis</name>
    <dbReference type="NCBI Taxonomy" id="1464122"/>
    <lineage>
        <taxon>Bacteria</taxon>
        <taxon>Bacillati</taxon>
        <taxon>Bacillota</taxon>
        <taxon>Bacilli</taxon>
        <taxon>Bacillales</taxon>
        <taxon>Bacillaceae</taxon>
        <taxon>Shouchella</taxon>
    </lineage>
</organism>
<protein>
    <submittedName>
        <fullName evidence="1">Uncharacterized protein</fullName>
    </submittedName>
</protein>
<dbReference type="STRING" id="1464122.SAMN05421737_102161"/>
<dbReference type="AlphaFoldDB" id="A0A1G6GYS8"/>
<accession>A0A1G6GYS8</accession>
<name>A0A1G6GYS8_9BACI</name>
<dbReference type="EMBL" id="FMYM01000002">
    <property type="protein sequence ID" value="SDB87048.1"/>
    <property type="molecule type" value="Genomic_DNA"/>
</dbReference>
<sequence length="270" mass="31602">MMNKIVNLLQEKQIALSTDEFIGALALCGYEEVAHEASLLKRDMTEEQMKSFSHHTERLLKHRGYLDETLETQLIPEVENLIHAVMKAPKKVRCVYGQYALVFHHLENGGMIVQRFEGMDHIFTLVKSNFNYVEHLIDFYGVPKEEPTEGIAPFTLERELFDFMGTYTDEEMDAICADEDHPIFFRTFLKDFQERHAIIDSITFMFGQEGDEEQQRDEPVYLFLKGKACVWVFDYSFVTEKDEIDVYPADMKEYMKLLTEEELPAWLGHN</sequence>
<evidence type="ECO:0000313" key="1">
    <source>
        <dbReference type="EMBL" id="SDB87048.1"/>
    </source>
</evidence>
<reference evidence="2" key="1">
    <citation type="submission" date="2016-09" db="EMBL/GenBank/DDBJ databases">
        <authorList>
            <person name="Varghese N."/>
            <person name="Submissions S."/>
        </authorList>
    </citation>
    <scope>NUCLEOTIDE SEQUENCE [LARGE SCALE GENOMIC DNA]</scope>
    <source>
        <strain evidence="2">25nlg</strain>
    </source>
</reference>
<dbReference type="Proteomes" id="UP000242662">
    <property type="component" value="Unassembled WGS sequence"/>
</dbReference>